<gene>
    <name evidence="13" type="primary">asnB_3</name>
    <name evidence="13" type="ORF">GTS_26850</name>
</gene>
<feature type="binding site" evidence="10">
    <location>
        <position position="103"/>
    </location>
    <ligand>
        <name>L-glutamine</name>
        <dbReference type="ChEBI" id="CHEBI:58359"/>
    </ligand>
</feature>
<evidence type="ECO:0000256" key="11">
    <source>
        <dbReference type="PIRSR" id="PIRSR001589-3"/>
    </source>
</evidence>
<proteinExistence type="inferred from homology"/>
<dbReference type="PANTHER" id="PTHR43284">
    <property type="entry name" value="ASPARAGINE SYNTHETASE (GLUTAMINE-HYDROLYZING)"/>
    <property type="match status" value="1"/>
</dbReference>
<dbReference type="InterPro" id="IPR014729">
    <property type="entry name" value="Rossmann-like_a/b/a_fold"/>
</dbReference>
<comment type="caution">
    <text evidence="13">The sequence shown here is derived from an EMBL/GenBank/DDBJ whole genome shotgun (WGS) entry which is preliminary data.</text>
</comment>
<dbReference type="InterPro" id="IPR001962">
    <property type="entry name" value="Asn_synthase"/>
</dbReference>
<dbReference type="InterPro" id="IPR006426">
    <property type="entry name" value="Asn_synth_AEB"/>
</dbReference>
<dbReference type="Proteomes" id="UP000298860">
    <property type="component" value="Unassembled WGS sequence"/>
</dbReference>
<comment type="pathway">
    <text evidence="1">Amino-acid biosynthesis; L-asparagine biosynthesis; L-asparagine from L-aspartate (L-Gln route): step 1/1.</text>
</comment>
<accession>A0A4D4J793</accession>
<comment type="catalytic activity">
    <reaction evidence="8">
        <text>L-aspartate + L-glutamine + ATP + H2O = L-asparagine + L-glutamate + AMP + diphosphate + H(+)</text>
        <dbReference type="Rhea" id="RHEA:12228"/>
        <dbReference type="ChEBI" id="CHEBI:15377"/>
        <dbReference type="ChEBI" id="CHEBI:15378"/>
        <dbReference type="ChEBI" id="CHEBI:29985"/>
        <dbReference type="ChEBI" id="CHEBI:29991"/>
        <dbReference type="ChEBI" id="CHEBI:30616"/>
        <dbReference type="ChEBI" id="CHEBI:33019"/>
        <dbReference type="ChEBI" id="CHEBI:58048"/>
        <dbReference type="ChEBI" id="CHEBI:58359"/>
        <dbReference type="ChEBI" id="CHEBI:456215"/>
        <dbReference type="EC" id="6.3.5.4"/>
    </reaction>
</comment>
<evidence type="ECO:0000256" key="8">
    <source>
        <dbReference type="ARBA" id="ARBA00048741"/>
    </source>
</evidence>
<evidence type="ECO:0000259" key="12">
    <source>
        <dbReference type="PROSITE" id="PS51278"/>
    </source>
</evidence>
<keyword evidence="4 10" id="KW-0547">Nucleotide-binding</keyword>
<dbReference type="NCBIfam" id="TIGR01536">
    <property type="entry name" value="asn_synth_AEB"/>
    <property type="match status" value="1"/>
</dbReference>
<dbReference type="CDD" id="cd01991">
    <property type="entry name" value="Asn_synthase_B_C"/>
    <property type="match status" value="1"/>
</dbReference>
<protein>
    <recommendedName>
        <fullName evidence="3">asparagine synthase (glutamine-hydrolyzing)</fullName>
        <ecNumber evidence="3">6.3.5.4</ecNumber>
    </recommendedName>
</protein>
<evidence type="ECO:0000313" key="13">
    <source>
        <dbReference type="EMBL" id="GDY31052.1"/>
    </source>
</evidence>
<evidence type="ECO:0000256" key="5">
    <source>
        <dbReference type="ARBA" id="ARBA00022840"/>
    </source>
</evidence>
<dbReference type="EC" id="6.3.5.4" evidence="3"/>
<dbReference type="InterPro" id="IPR051786">
    <property type="entry name" value="ASN_synthetase/amidase"/>
</dbReference>
<evidence type="ECO:0000256" key="9">
    <source>
        <dbReference type="PIRSR" id="PIRSR001589-1"/>
    </source>
</evidence>
<comment type="similarity">
    <text evidence="2">Belongs to the asparagine synthetase family.</text>
</comment>
<dbReference type="Gene3D" id="3.60.20.10">
    <property type="entry name" value="Glutamine Phosphoribosylpyrophosphate, subunit 1, domain 1"/>
    <property type="match status" value="1"/>
</dbReference>
<feature type="site" description="Important for beta-aspartyl-AMP intermediate formation" evidence="11">
    <location>
        <position position="381"/>
    </location>
</feature>
<dbReference type="SUPFAM" id="SSF56235">
    <property type="entry name" value="N-terminal nucleophile aminohydrolases (Ntn hydrolases)"/>
    <property type="match status" value="1"/>
</dbReference>
<dbReference type="CDD" id="cd00712">
    <property type="entry name" value="AsnB"/>
    <property type="match status" value="1"/>
</dbReference>
<dbReference type="AlphaFoldDB" id="A0A4D4J793"/>
<evidence type="ECO:0000256" key="7">
    <source>
        <dbReference type="ARBA" id="ARBA00022962"/>
    </source>
</evidence>
<dbReference type="EMBL" id="BJFL01000011">
    <property type="protein sequence ID" value="GDY31052.1"/>
    <property type="molecule type" value="Genomic_DNA"/>
</dbReference>
<evidence type="ECO:0000256" key="4">
    <source>
        <dbReference type="ARBA" id="ARBA00022741"/>
    </source>
</evidence>
<evidence type="ECO:0000256" key="2">
    <source>
        <dbReference type="ARBA" id="ARBA00005752"/>
    </source>
</evidence>
<keyword evidence="9" id="KW-0028">Amino-acid biosynthesis</keyword>
<dbReference type="Pfam" id="PF13537">
    <property type="entry name" value="GATase_7"/>
    <property type="match status" value="1"/>
</dbReference>
<sequence>MCGITGWVSFSRDLSIARPTMESMTRALGNRGPDADGVWLDHHAALGHTRTAVIDLAGGSQPMVAEQDGRTLAVLTYSGEVYNFGALRDRLRRAGHRFRTSSDTEVVLRAYLEWGASCAEHLEGMFAFAVWDPSREELLLVRDRLGVKPLFYAAQPDGVLFGSEPKALLANPLVRPVVDRDGLRELLSTAKTPGQAVFRDMRELPPGHTAVVSRRGISESRYWALRAEPHTDDLPTTVETVSTLLDDIVRRELVSDVPLCTALSGGLDSSALTAVAAGILGGRDGHRVRTITTTFEGYSDNFRPDDTRSAPDAPFAAEVVRRVGSDHVDIVLKTSDLIERTTRLAAIRAQDMPTPYGDMDASLYRTFRRIREHSTVALIGEGADEIFGGYIWLHQPDFVRAPTFPWVAMEALHDGCRAAGLGRGLLDPGLLEKIDMPGHYAEIYRQACAEAPHQDGESAAEHRMRELCHLHLTRWLPMLLDRDDRLSMASGLEVRVPFCDHRLVEYLYNVPWSMKTFDGREKSLLRAAVADKLPQPVLQRPKSPWPVTQDPAYTHVLHRELSALLARLDAPVLQLIDVDGARRAAGDTSDVAYTWHSRMNIELVLQLDLWLRHYEVELVL</sequence>
<reference evidence="14" key="1">
    <citation type="submission" date="2019-04" db="EMBL/GenBank/DDBJ databases">
        <title>Draft genome sequence of Pseudonocardiaceae bacterium SL3-2-4.</title>
        <authorList>
            <person name="Ningsih F."/>
            <person name="Yokota A."/>
            <person name="Sakai Y."/>
            <person name="Nanatani K."/>
            <person name="Yabe S."/>
            <person name="Oetari A."/>
            <person name="Sjamsuridzal W."/>
        </authorList>
    </citation>
    <scope>NUCLEOTIDE SEQUENCE [LARGE SCALE GENOMIC DNA]</scope>
    <source>
        <strain evidence="14">SL3-2-4</strain>
    </source>
</reference>
<dbReference type="Gene3D" id="3.40.50.620">
    <property type="entry name" value="HUPs"/>
    <property type="match status" value="1"/>
</dbReference>
<dbReference type="PIRSF" id="PIRSF001589">
    <property type="entry name" value="Asn_synthetase_glu-h"/>
    <property type="match status" value="1"/>
</dbReference>
<evidence type="ECO:0000256" key="3">
    <source>
        <dbReference type="ARBA" id="ARBA00012737"/>
    </source>
</evidence>
<dbReference type="GO" id="GO:0005524">
    <property type="term" value="F:ATP binding"/>
    <property type="evidence" value="ECO:0007669"/>
    <property type="project" value="UniProtKB-KW"/>
</dbReference>
<evidence type="ECO:0000256" key="1">
    <source>
        <dbReference type="ARBA" id="ARBA00005187"/>
    </source>
</evidence>
<evidence type="ECO:0000256" key="6">
    <source>
        <dbReference type="ARBA" id="ARBA00022888"/>
    </source>
</evidence>
<dbReference type="InterPro" id="IPR029055">
    <property type="entry name" value="Ntn_hydrolases_N"/>
</dbReference>
<dbReference type="SUPFAM" id="SSF52402">
    <property type="entry name" value="Adenine nucleotide alpha hydrolases-like"/>
    <property type="match status" value="1"/>
</dbReference>
<name>A0A4D4J793_9PSEU</name>
<dbReference type="GO" id="GO:0004066">
    <property type="term" value="F:asparagine synthase (glutamine-hydrolyzing) activity"/>
    <property type="evidence" value="ECO:0007669"/>
    <property type="project" value="UniProtKB-EC"/>
</dbReference>
<organism evidence="13 14">
    <name type="scientific">Gandjariella thermophila</name>
    <dbReference type="NCBI Taxonomy" id="1931992"/>
    <lineage>
        <taxon>Bacteria</taxon>
        <taxon>Bacillati</taxon>
        <taxon>Actinomycetota</taxon>
        <taxon>Actinomycetes</taxon>
        <taxon>Pseudonocardiales</taxon>
        <taxon>Pseudonocardiaceae</taxon>
        <taxon>Gandjariella</taxon>
    </lineage>
</organism>
<dbReference type="PANTHER" id="PTHR43284:SF1">
    <property type="entry name" value="ASPARAGINE SYNTHETASE"/>
    <property type="match status" value="1"/>
</dbReference>
<dbReference type="OrthoDB" id="9763290at2"/>
<evidence type="ECO:0000256" key="10">
    <source>
        <dbReference type="PIRSR" id="PIRSR001589-2"/>
    </source>
</evidence>
<dbReference type="InterPro" id="IPR017932">
    <property type="entry name" value="GATase_2_dom"/>
</dbReference>
<keyword evidence="5 10" id="KW-0067">ATP-binding</keyword>
<dbReference type="PROSITE" id="PS51278">
    <property type="entry name" value="GATASE_TYPE_2"/>
    <property type="match status" value="1"/>
</dbReference>
<dbReference type="InterPro" id="IPR033738">
    <property type="entry name" value="AsnB_N"/>
</dbReference>
<keyword evidence="6 9" id="KW-0061">Asparagine biosynthesis</keyword>
<dbReference type="GO" id="GO:0005829">
    <property type="term" value="C:cytosol"/>
    <property type="evidence" value="ECO:0007669"/>
    <property type="project" value="TreeGrafter"/>
</dbReference>
<keyword evidence="14" id="KW-1185">Reference proteome</keyword>
<evidence type="ECO:0000313" key="14">
    <source>
        <dbReference type="Proteomes" id="UP000298860"/>
    </source>
</evidence>
<dbReference type="GO" id="GO:0006529">
    <property type="term" value="P:asparagine biosynthetic process"/>
    <property type="evidence" value="ECO:0007669"/>
    <property type="project" value="UniProtKB-KW"/>
</dbReference>
<feature type="active site" description="For GATase activity" evidence="9">
    <location>
        <position position="2"/>
    </location>
</feature>
<keyword evidence="7 9" id="KW-0315">Glutamine amidotransferase</keyword>
<dbReference type="Pfam" id="PF00733">
    <property type="entry name" value="Asn_synthase"/>
    <property type="match status" value="1"/>
</dbReference>
<feature type="domain" description="Glutamine amidotransferase type-2" evidence="12">
    <location>
        <begin position="2"/>
        <end position="215"/>
    </location>
</feature>